<evidence type="ECO:0000313" key="1">
    <source>
        <dbReference type="Proteomes" id="UP000515211"/>
    </source>
</evidence>
<accession>A0A6P4DJZ8</accession>
<dbReference type="PANTHER" id="PTHR33067">
    <property type="entry name" value="RNA-DIRECTED DNA POLYMERASE-RELATED"/>
    <property type="match status" value="1"/>
</dbReference>
<sequence length="302" mass="34174">MSFPQKFRQEEKDKQFSRFAEFLRTLEIKIPFVEALEQIPSYSKFMKNILSHKKDWRETEIVLLTEECSPIIQNSLPEKLKDPGSFRIPYTQGDACTRTTLCDLGESINLIPASLIKKLCLTDEVKPTHIYLQLVDSSIKIPSGVIEDMIVRVGLFAIPIDFVVLDMEGHKSASHILGTPFLVIGWTLIDVEKREVTLRVNEEKFTLNAIKAMQHPNTPEECMSIDLIDSLVEEANMAESLKEGLNDILTNAQPDLEEPLETTEKKEKPPKLELKPLPSSLKYVFLGDGDTYVVIVSSALEP</sequence>
<keyword evidence="1" id="KW-1185">Reference proteome</keyword>
<dbReference type="CDD" id="cd00303">
    <property type="entry name" value="retropepsin_like"/>
    <property type="match status" value="1"/>
</dbReference>
<reference evidence="1" key="1">
    <citation type="journal article" date="2016" name="Nat. Genet.">
        <title>The genome sequences of Arachis duranensis and Arachis ipaensis, the diploid ancestors of cultivated peanut.</title>
        <authorList>
            <person name="Bertioli D.J."/>
            <person name="Cannon S.B."/>
            <person name="Froenicke L."/>
            <person name="Huang G."/>
            <person name="Farmer A.D."/>
            <person name="Cannon E.K."/>
            <person name="Liu X."/>
            <person name="Gao D."/>
            <person name="Clevenger J."/>
            <person name="Dash S."/>
            <person name="Ren L."/>
            <person name="Moretzsohn M.C."/>
            <person name="Shirasawa K."/>
            <person name="Huang W."/>
            <person name="Vidigal B."/>
            <person name="Abernathy B."/>
            <person name="Chu Y."/>
            <person name="Niederhuth C.E."/>
            <person name="Umale P."/>
            <person name="Araujo A.C."/>
            <person name="Kozik A."/>
            <person name="Kim K.D."/>
            <person name="Burow M.D."/>
            <person name="Varshney R.K."/>
            <person name="Wang X."/>
            <person name="Zhang X."/>
            <person name="Barkley N."/>
            <person name="Guimaraes P.M."/>
            <person name="Isobe S."/>
            <person name="Guo B."/>
            <person name="Liao B."/>
            <person name="Stalker H.T."/>
            <person name="Schmitz R.J."/>
            <person name="Scheffler B.E."/>
            <person name="Leal-Bertioli S.C."/>
            <person name="Xun X."/>
            <person name="Jackson S.A."/>
            <person name="Michelmore R."/>
            <person name="Ozias-Akins P."/>
        </authorList>
    </citation>
    <scope>NUCLEOTIDE SEQUENCE [LARGE SCALE GENOMIC DNA]</scope>
    <source>
        <strain evidence="1">cv. V14167</strain>
    </source>
</reference>
<dbReference type="InterPro" id="IPR021109">
    <property type="entry name" value="Peptidase_aspartic_dom_sf"/>
</dbReference>
<reference evidence="2" key="2">
    <citation type="submission" date="2025-08" db="UniProtKB">
        <authorList>
            <consortium name="RefSeq"/>
        </authorList>
    </citation>
    <scope>IDENTIFICATION</scope>
    <source>
        <tissue evidence="2">Whole plant</tissue>
    </source>
</reference>
<protein>
    <submittedName>
        <fullName evidence="2">Uncharacterized protein LOC107489506</fullName>
    </submittedName>
</protein>
<organism evidence="1 2">
    <name type="scientific">Arachis duranensis</name>
    <name type="common">Wild peanut</name>
    <dbReference type="NCBI Taxonomy" id="130453"/>
    <lineage>
        <taxon>Eukaryota</taxon>
        <taxon>Viridiplantae</taxon>
        <taxon>Streptophyta</taxon>
        <taxon>Embryophyta</taxon>
        <taxon>Tracheophyta</taxon>
        <taxon>Spermatophyta</taxon>
        <taxon>Magnoliopsida</taxon>
        <taxon>eudicotyledons</taxon>
        <taxon>Gunneridae</taxon>
        <taxon>Pentapetalae</taxon>
        <taxon>rosids</taxon>
        <taxon>fabids</taxon>
        <taxon>Fabales</taxon>
        <taxon>Fabaceae</taxon>
        <taxon>Papilionoideae</taxon>
        <taxon>50 kb inversion clade</taxon>
        <taxon>dalbergioids sensu lato</taxon>
        <taxon>Dalbergieae</taxon>
        <taxon>Pterocarpus clade</taxon>
        <taxon>Arachis</taxon>
    </lineage>
</organism>
<name>A0A6P4DJZ8_ARADU</name>
<dbReference type="RefSeq" id="XP_015965747.1">
    <property type="nucleotide sequence ID" value="XM_016110261.1"/>
</dbReference>
<gene>
    <name evidence="2" type="primary">LOC107489506</name>
</gene>
<dbReference type="GeneID" id="107489506"/>
<dbReference type="AlphaFoldDB" id="A0A6P4DJZ8"/>
<dbReference type="Gene3D" id="2.40.70.10">
    <property type="entry name" value="Acid Proteases"/>
    <property type="match status" value="1"/>
</dbReference>
<dbReference type="PANTHER" id="PTHR33067:SF9">
    <property type="entry name" value="RNA-DIRECTED DNA POLYMERASE"/>
    <property type="match status" value="1"/>
</dbReference>
<dbReference type="Proteomes" id="UP000515211">
    <property type="component" value="Chromosome 1"/>
</dbReference>
<evidence type="ECO:0000313" key="2">
    <source>
        <dbReference type="RefSeq" id="XP_015965747.1"/>
    </source>
</evidence>
<proteinExistence type="predicted"/>
<dbReference type="KEGG" id="adu:107489506"/>